<evidence type="ECO:0000313" key="2">
    <source>
        <dbReference type="EMBL" id="AMQ45898.1"/>
    </source>
</evidence>
<accession>A0A142ECL0</accession>
<feature type="compositionally biased region" description="Low complexity" evidence="1">
    <location>
        <begin position="224"/>
        <end position="235"/>
    </location>
</feature>
<organism evidence="2">
    <name type="scientific">Vibrio alginolyticus</name>
    <dbReference type="NCBI Taxonomy" id="663"/>
    <lineage>
        <taxon>Bacteria</taxon>
        <taxon>Pseudomonadati</taxon>
        <taxon>Pseudomonadota</taxon>
        <taxon>Gammaproteobacteria</taxon>
        <taxon>Vibrionales</taxon>
        <taxon>Vibrionaceae</taxon>
        <taxon>Vibrio</taxon>
    </lineage>
</organism>
<name>A0A142ECL0_VIBAL</name>
<sequence length="578" mass="63639">MNHPLKNALPIVAAAYGEKFGVKVLIQGQDAFTDGERIVIPTANPDDPHYQQIAWGYLAHEAAHIRHTNFDMVQKASSKPIRKALLNIIEDVRIENELAKDYPGTRRSISQVIEYMVDTQQMCVPEQLEPASNLQAWLLFRLRCHFLGQKALTPLYQAVDERVRQLFPAAAMSRLSAMLTAVPSLASTGEVLKLVDAIVAMLEEESRPPQDESDADNGNDIGQDASNDSNNSSDSQTPETGSSAMGDAAEAGDSDHPDQADNLRQALEASAAQFESDTFAQVAEVLSEQAEGHQGVTPLSLPQAEQAMLGDEAILTLSASESAQIRARLRGMVQSSQDNRNHAKRHGLRVATHRLAASQAGESRLFIQRQPRIAPNAAVHLLVDISGSMGNANVCSELDVVKDKLQEISANDEKINFDFVLTRSEFKSEVMEPLLSLGNGVADTSELFLRSWQLIEPFFNIQLQGNESEIFTPKKDTLRTPMHTSEVNRTDLLISALYLAKFGHLNRLGFGNQTRTIKSLAGIIGCSANSLKGFRDRYDRYVDSPRVGYDLPLSDELTMALDKYGDFSELELRAKLPT</sequence>
<dbReference type="EMBL" id="KU341408">
    <property type="protein sequence ID" value="AMQ45898.1"/>
    <property type="molecule type" value="Genomic_DNA"/>
</dbReference>
<feature type="region of interest" description="Disordered" evidence="1">
    <location>
        <begin position="205"/>
        <end position="259"/>
    </location>
</feature>
<dbReference type="AlphaFoldDB" id="A0A142ECL0"/>
<protein>
    <submittedName>
        <fullName evidence="2">Plasmid-associated gene product</fullName>
    </submittedName>
</protein>
<gene>
    <name evidence="2" type="ORF">ICEVALIND1_050</name>
</gene>
<proteinExistence type="predicted"/>
<evidence type="ECO:0000256" key="1">
    <source>
        <dbReference type="SAM" id="MobiDB-lite"/>
    </source>
</evidence>
<reference evidence="2" key="1">
    <citation type="submission" date="2015-12" db="EMBL/GenBank/DDBJ databases">
        <title>Genetic characterization of ICEValInd1 in Vibrio alginolyticus isolated from mucus sample of Fungia dania.</title>
        <authorList>
            <person name="Bhotra T."/>
            <person name="Das S.K."/>
            <person name="Singh D.V."/>
        </authorList>
    </citation>
    <scope>NUCLEOTIDE SEQUENCE</scope>
    <source>
        <strain evidence="2">ANC4-1</strain>
    </source>
</reference>